<feature type="region of interest" description="Disordered" evidence="2">
    <location>
        <begin position="1"/>
        <end position="41"/>
    </location>
</feature>
<sequence>MADDGHFHQHHGAEGHSGCGCSTHGTDGHAPPPPTEEEARSLLQQSNLYPYIDLSRVTALNDGGAASRALVPYHQRRPGETYLCRSVADQQLIIVVPFSVTVKITHIGVTGPAAEEARWPATMRAYVNRDDVDFATVEQMACTQSWELAGPHRPEVEPLYATRPAKFQNVQRVTLFFPGNLSGDDGSTAIEHIGFYGKATGYRRAPVAAVYEARPLATDSRSRVEVNHASQYGL</sequence>
<evidence type="ECO:0000256" key="2">
    <source>
        <dbReference type="SAM" id="MobiDB-lite"/>
    </source>
</evidence>
<feature type="domain" description="PITH" evidence="3">
    <location>
        <begin position="37"/>
        <end position="215"/>
    </location>
</feature>
<dbReference type="InterPro" id="IPR008979">
    <property type="entry name" value="Galactose-bd-like_sf"/>
</dbReference>
<reference evidence="4 5" key="2">
    <citation type="journal article" date="2007" name="BMC Biol.">
        <title>A 100%-complete sequence reveals unusually simple genomic features in the hot-spring red alga Cyanidioschyzon merolae.</title>
        <authorList>
            <person name="Nozaki H."/>
            <person name="Takano H."/>
            <person name="Misumi O."/>
            <person name="Terasawa K."/>
            <person name="Matsuzaki M."/>
            <person name="Maruyama S."/>
            <person name="Nishida K."/>
            <person name="Yagisawa F."/>
            <person name="Yoshida Y."/>
            <person name="Fujiwara T."/>
            <person name="Takio S."/>
            <person name="Tamura K."/>
            <person name="Chung S.J."/>
            <person name="Nakamura S."/>
            <person name="Kuroiwa H."/>
            <person name="Tanaka K."/>
            <person name="Sato N."/>
            <person name="Kuroiwa T."/>
        </authorList>
    </citation>
    <scope>NUCLEOTIDE SEQUENCE [LARGE SCALE GENOMIC DNA]</scope>
    <source>
        <strain evidence="4 5">10D</strain>
    </source>
</reference>
<organism evidence="4 5">
    <name type="scientific">Cyanidioschyzon merolae (strain NIES-3377 / 10D)</name>
    <name type="common">Unicellular red alga</name>
    <dbReference type="NCBI Taxonomy" id="280699"/>
    <lineage>
        <taxon>Eukaryota</taxon>
        <taxon>Rhodophyta</taxon>
        <taxon>Bangiophyceae</taxon>
        <taxon>Cyanidiales</taxon>
        <taxon>Cyanidiaceae</taxon>
        <taxon>Cyanidioschyzon</taxon>
    </lineage>
</organism>
<dbReference type="SUPFAM" id="SSF49785">
    <property type="entry name" value="Galactose-binding domain-like"/>
    <property type="match status" value="1"/>
</dbReference>
<dbReference type="RefSeq" id="XP_005538893.1">
    <property type="nucleotide sequence ID" value="XM_005538836.1"/>
</dbReference>
<accession>M1VHL1</accession>
<comment type="similarity">
    <text evidence="1">Belongs to the PITHD1 family.</text>
</comment>
<dbReference type="PANTHER" id="PTHR12175">
    <property type="entry name" value="AD039 HT014 THIOREDOXIN FAMILY TRP26"/>
    <property type="match status" value="1"/>
</dbReference>
<dbReference type="Proteomes" id="UP000007014">
    <property type="component" value="Chromosome 19"/>
</dbReference>
<name>M1VHL1_CYAM1</name>
<evidence type="ECO:0000313" key="4">
    <source>
        <dbReference type="EMBL" id="BAM82857.1"/>
    </source>
</evidence>
<dbReference type="Gene3D" id="2.60.120.470">
    <property type="entry name" value="PITH domain"/>
    <property type="match status" value="1"/>
</dbReference>
<dbReference type="InterPro" id="IPR010400">
    <property type="entry name" value="PITH_dom"/>
</dbReference>
<dbReference type="Pfam" id="PF06201">
    <property type="entry name" value="PITH"/>
    <property type="match status" value="1"/>
</dbReference>
<protein>
    <recommendedName>
        <fullName evidence="3">PITH domain-containing protein</fullName>
    </recommendedName>
</protein>
<dbReference type="eggNOG" id="KOG1730">
    <property type="taxonomic scope" value="Eukaryota"/>
</dbReference>
<dbReference type="AlphaFoldDB" id="M1VHL1"/>
<dbReference type="EMBL" id="AP006501">
    <property type="protein sequence ID" value="BAM82857.1"/>
    <property type="molecule type" value="Genomic_DNA"/>
</dbReference>
<gene>
    <name evidence="4" type="ORF">CYME_CMS257C</name>
</gene>
<evidence type="ECO:0000313" key="5">
    <source>
        <dbReference type="Proteomes" id="UP000007014"/>
    </source>
</evidence>
<feature type="compositionally biased region" description="Basic and acidic residues" evidence="2">
    <location>
        <begin position="1"/>
        <end position="14"/>
    </location>
</feature>
<dbReference type="PANTHER" id="PTHR12175:SF1">
    <property type="entry name" value="PITH DOMAIN-CONTAINING PROTEIN 1"/>
    <property type="match status" value="1"/>
</dbReference>
<dbReference type="InterPro" id="IPR037047">
    <property type="entry name" value="PITH_dom_sf"/>
</dbReference>
<dbReference type="GO" id="GO:0005737">
    <property type="term" value="C:cytoplasm"/>
    <property type="evidence" value="ECO:0007669"/>
    <property type="project" value="UniProtKB-ARBA"/>
</dbReference>
<dbReference type="KEGG" id="cme:CYME_CMS257C"/>
<evidence type="ECO:0000256" key="1">
    <source>
        <dbReference type="ARBA" id="ARBA00025788"/>
    </source>
</evidence>
<evidence type="ECO:0000259" key="3">
    <source>
        <dbReference type="PROSITE" id="PS51532"/>
    </source>
</evidence>
<dbReference type="HOGENOM" id="CLU_072377_2_0_1"/>
<dbReference type="Gramene" id="CMS257CT">
    <property type="protein sequence ID" value="CMS257CT"/>
    <property type="gene ID" value="CMS257C"/>
</dbReference>
<keyword evidence="5" id="KW-1185">Reference proteome</keyword>
<dbReference type="OrthoDB" id="2635at2759"/>
<reference evidence="4 5" key="1">
    <citation type="journal article" date="2004" name="Nature">
        <title>Genome sequence of the ultrasmall unicellular red alga Cyanidioschyzon merolae 10D.</title>
        <authorList>
            <person name="Matsuzaki M."/>
            <person name="Misumi O."/>
            <person name="Shin-i T."/>
            <person name="Maruyama S."/>
            <person name="Takahara M."/>
            <person name="Miyagishima S."/>
            <person name="Mori T."/>
            <person name="Nishida K."/>
            <person name="Yagisawa F."/>
            <person name="Nishida K."/>
            <person name="Yoshida Y."/>
            <person name="Nishimura Y."/>
            <person name="Nakao S."/>
            <person name="Kobayashi T."/>
            <person name="Momoyama Y."/>
            <person name="Higashiyama T."/>
            <person name="Minoda A."/>
            <person name="Sano M."/>
            <person name="Nomoto H."/>
            <person name="Oishi K."/>
            <person name="Hayashi H."/>
            <person name="Ohta F."/>
            <person name="Nishizaka S."/>
            <person name="Haga S."/>
            <person name="Miura S."/>
            <person name="Morishita T."/>
            <person name="Kabeya Y."/>
            <person name="Terasawa K."/>
            <person name="Suzuki Y."/>
            <person name="Ishii Y."/>
            <person name="Asakawa S."/>
            <person name="Takano H."/>
            <person name="Ohta N."/>
            <person name="Kuroiwa H."/>
            <person name="Tanaka K."/>
            <person name="Shimizu N."/>
            <person name="Sugano S."/>
            <person name="Sato N."/>
            <person name="Nozaki H."/>
            <person name="Ogasawara N."/>
            <person name="Kohara Y."/>
            <person name="Kuroiwa T."/>
        </authorList>
    </citation>
    <scope>NUCLEOTIDE SEQUENCE [LARGE SCALE GENOMIC DNA]</scope>
    <source>
        <strain evidence="4 5">10D</strain>
    </source>
</reference>
<dbReference type="OMA" id="RLVFKPW"/>
<proteinExistence type="inferred from homology"/>
<dbReference type="InterPro" id="IPR045099">
    <property type="entry name" value="PITH1-like"/>
</dbReference>
<dbReference type="GeneID" id="16997151"/>
<dbReference type="PROSITE" id="PS51532">
    <property type="entry name" value="PITH"/>
    <property type="match status" value="1"/>
</dbReference>